<keyword evidence="6" id="KW-1185">Reference proteome</keyword>
<dbReference type="OrthoDB" id="191139at2759"/>
<evidence type="ECO:0000256" key="1">
    <source>
        <dbReference type="ARBA" id="ARBA00006484"/>
    </source>
</evidence>
<dbReference type="InterPro" id="IPR002347">
    <property type="entry name" value="SDR_fam"/>
</dbReference>
<reference evidence="5 6" key="1">
    <citation type="submission" date="2016-03" db="EMBL/GenBank/DDBJ databases">
        <authorList>
            <person name="Ploux O."/>
        </authorList>
    </citation>
    <scope>NUCLEOTIDE SEQUENCE [LARGE SCALE GENOMIC DNA]</scope>
    <source>
        <strain evidence="5 6">URUG2</strain>
    </source>
</reference>
<name>A0A2D3V3Q3_9PEZI</name>
<sequence>MSNHRLIVVTGANRGIGNAIAKRILSRDDVPMKLFATSRTGQNLQLDSRDGRHEILYSQLDVGSEDSINAFKNLVQSHGQVDALINNAGINLDLKYNLENAKQTLDVNYRGTLSMCKALIPHLAPQGRIVNLASVASSLKPYSEEIQSRFRNAKTLQDLETLAQEFESSVRTHTEVEAGFATPGRSYSISKVLVRALTAILARENPGCLINSCCPGWVSTDMGDSIISKGKHAPKTVAEGSEIPVRLALDDLGGVSGEYWANDSVRSRELGKVQKEW</sequence>
<gene>
    <name evidence="5" type="ORF">RCC_00846</name>
</gene>
<dbReference type="GO" id="GO:0016491">
    <property type="term" value="F:oxidoreductase activity"/>
    <property type="evidence" value="ECO:0007669"/>
    <property type="project" value="UniProtKB-KW"/>
</dbReference>
<organism evidence="5 6">
    <name type="scientific">Ramularia collo-cygni</name>
    <dbReference type="NCBI Taxonomy" id="112498"/>
    <lineage>
        <taxon>Eukaryota</taxon>
        <taxon>Fungi</taxon>
        <taxon>Dikarya</taxon>
        <taxon>Ascomycota</taxon>
        <taxon>Pezizomycotina</taxon>
        <taxon>Dothideomycetes</taxon>
        <taxon>Dothideomycetidae</taxon>
        <taxon>Mycosphaerellales</taxon>
        <taxon>Mycosphaerellaceae</taxon>
        <taxon>Ramularia</taxon>
    </lineage>
</organism>
<dbReference type="GeneID" id="35596185"/>
<dbReference type="PRINTS" id="PR00081">
    <property type="entry name" value="GDHRDH"/>
</dbReference>
<evidence type="ECO:0000256" key="2">
    <source>
        <dbReference type="ARBA" id="ARBA00022857"/>
    </source>
</evidence>
<dbReference type="InterPro" id="IPR036291">
    <property type="entry name" value="NAD(P)-bd_dom_sf"/>
</dbReference>
<keyword evidence="2" id="KW-0521">NADP</keyword>
<protein>
    <recommendedName>
        <fullName evidence="7">Carbonyl reductase</fullName>
    </recommendedName>
</protein>
<dbReference type="PRINTS" id="PR00080">
    <property type="entry name" value="SDRFAMILY"/>
</dbReference>
<evidence type="ECO:0000256" key="4">
    <source>
        <dbReference type="RuleBase" id="RU000363"/>
    </source>
</evidence>
<keyword evidence="3" id="KW-0560">Oxidoreductase</keyword>
<dbReference type="PANTHER" id="PTHR43963:SF6">
    <property type="entry name" value="CHAIN DEHYDROGENASE FAMILY PROTEIN, PUTATIVE (AFU_ORTHOLOGUE AFUA_3G15350)-RELATED"/>
    <property type="match status" value="1"/>
</dbReference>
<dbReference type="AlphaFoldDB" id="A0A2D3V3Q3"/>
<dbReference type="Proteomes" id="UP000225277">
    <property type="component" value="Unassembled WGS sequence"/>
</dbReference>
<evidence type="ECO:0000313" key="5">
    <source>
        <dbReference type="EMBL" id="CZT14913.1"/>
    </source>
</evidence>
<evidence type="ECO:0000256" key="3">
    <source>
        <dbReference type="ARBA" id="ARBA00023002"/>
    </source>
</evidence>
<dbReference type="Gene3D" id="3.40.50.720">
    <property type="entry name" value="NAD(P)-binding Rossmann-like Domain"/>
    <property type="match status" value="1"/>
</dbReference>
<proteinExistence type="inferred from homology"/>
<dbReference type="SUPFAM" id="SSF51735">
    <property type="entry name" value="NAD(P)-binding Rossmann-fold domains"/>
    <property type="match status" value="1"/>
</dbReference>
<evidence type="ECO:0008006" key="7">
    <source>
        <dbReference type="Google" id="ProtNLM"/>
    </source>
</evidence>
<dbReference type="EMBL" id="FJUY01000001">
    <property type="protein sequence ID" value="CZT14913.1"/>
    <property type="molecule type" value="Genomic_DNA"/>
</dbReference>
<dbReference type="PANTHER" id="PTHR43963">
    <property type="entry name" value="CARBONYL REDUCTASE 1-RELATED"/>
    <property type="match status" value="1"/>
</dbReference>
<evidence type="ECO:0000313" key="6">
    <source>
        <dbReference type="Proteomes" id="UP000225277"/>
    </source>
</evidence>
<accession>A0A2D3V3Q3</accession>
<dbReference type="RefSeq" id="XP_023621810.1">
    <property type="nucleotide sequence ID" value="XM_023766042.1"/>
</dbReference>
<comment type="similarity">
    <text evidence="1 4">Belongs to the short-chain dehydrogenases/reductases (SDR) family.</text>
</comment>
<dbReference type="STRING" id="112498.A0A2D3V3Q3"/>
<dbReference type="Pfam" id="PF00106">
    <property type="entry name" value="adh_short"/>
    <property type="match status" value="1"/>
</dbReference>